<dbReference type="GO" id="GO:0030976">
    <property type="term" value="F:thiamine pyrophosphate binding"/>
    <property type="evidence" value="ECO:0007669"/>
    <property type="project" value="InterPro"/>
</dbReference>
<evidence type="ECO:0000256" key="4">
    <source>
        <dbReference type="RuleBase" id="RU362132"/>
    </source>
</evidence>
<dbReference type="InterPro" id="IPR012001">
    <property type="entry name" value="Thiamin_PyroP_enz_TPP-bd_dom"/>
</dbReference>
<protein>
    <submittedName>
        <fullName evidence="8">Acetolactate synthase I/II/III large subunit</fullName>
    </submittedName>
</protein>
<dbReference type="GO" id="GO:0050660">
    <property type="term" value="F:flavin adenine dinucleotide binding"/>
    <property type="evidence" value="ECO:0007669"/>
    <property type="project" value="TreeGrafter"/>
</dbReference>
<dbReference type="Pfam" id="PF00205">
    <property type="entry name" value="TPP_enzyme_M"/>
    <property type="match status" value="1"/>
</dbReference>
<feature type="domain" description="Thiamine pyrophosphate enzyme TPP-binding" evidence="6">
    <location>
        <begin position="407"/>
        <end position="538"/>
    </location>
</feature>
<keyword evidence="3 4" id="KW-0786">Thiamine pyrophosphate</keyword>
<feature type="domain" description="Thiamine pyrophosphate enzyme N-terminal TPP-binding" evidence="7">
    <location>
        <begin position="18"/>
        <end position="131"/>
    </location>
</feature>
<dbReference type="AlphaFoldDB" id="A0A6G1ID12"/>
<dbReference type="GO" id="GO:0003984">
    <property type="term" value="F:acetolactate synthase activity"/>
    <property type="evidence" value="ECO:0007669"/>
    <property type="project" value="TreeGrafter"/>
</dbReference>
<dbReference type="InterPro" id="IPR011766">
    <property type="entry name" value="TPP_enzyme_TPP-bd"/>
</dbReference>
<evidence type="ECO:0000313" key="9">
    <source>
        <dbReference type="Proteomes" id="UP000799291"/>
    </source>
</evidence>
<feature type="domain" description="Thiamine pyrophosphate enzyme central" evidence="5">
    <location>
        <begin position="207"/>
        <end position="341"/>
    </location>
</feature>
<evidence type="ECO:0000256" key="2">
    <source>
        <dbReference type="ARBA" id="ARBA00007812"/>
    </source>
</evidence>
<dbReference type="GO" id="GO:0009099">
    <property type="term" value="P:L-valine biosynthetic process"/>
    <property type="evidence" value="ECO:0007669"/>
    <property type="project" value="TreeGrafter"/>
</dbReference>
<dbReference type="InterPro" id="IPR029035">
    <property type="entry name" value="DHS-like_NAD/FAD-binding_dom"/>
</dbReference>
<accession>A0A6G1ID12</accession>
<dbReference type="PANTHER" id="PTHR18968:SF166">
    <property type="entry name" value="2-HYDROXYACYL-COA LYASE 2"/>
    <property type="match status" value="1"/>
</dbReference>
<dbReference type="OrthoDB" id="10006023at2759"/>
<reference evidence="8" key="1">
    <citation type="journal article" date="2020" name="Stud. Mycol.">
        <title>101 Dothideomycetes genomes: a test case for predicting lifestyles and emergence of pathogens.</title>
        <authorList>
            <person name="Haridas S."/>
            <person name="Albert R."/>
            <person name="Binder M."/>
            <person name="Bloem J."/>
            <person name="Labutti K."/>
            <person name="Salamov A."/>
            <person name="Andreopoulos B."/>
            <person name="Baker S."/>
            <person name="Barry K."/>
            <person name="Bills G."/>
            <person name="Bluhm B."/>
            <person name="Cannon C."/>
            <person name="Castanera R."/>
            <person name="Culley D."/>
            <person name="Daum C."/>
            <person name="Ezra D."/>
            <person name="Gonzalez J."/>
            <person name="Henrissat B."/>
            <person name="Kuo A."/>
            <person name="Liang C."/>
            <person name="Lipzen A."/>
            <person name="Lutzoni F."/>
            <person name="Magnuson J."/>
            <person name="Mondo S."/>
            <person name="Nolan M."/>
            <person name="Ohm R."/>
            <person name="Pangilinan J."/>
            <person name="Park H.-J."/>
            <person name="Ramirez L."/>
            <person name="Alfaro M."/>
            <person name="Sun H."/>
            <person name="Tritt A."/>
            <person name="Yoshinaga Y."/>
            <person name="Zwiers L.-H."/>
            <person name="Turgeon B."/>
            <person name="Goodwin S."/>
            <person name="Spatafora J."/>
            <person name="Crous P."/>
            <person name="Grigoriev I."/>
        </authorList>
    </citation>
    <scope>NUCLEOTIDE SEQUENCE</scope>
    <source>
        <strain evidence="8">CBS 122367</strain>
    </source>
</reference>
<dbReference type="Gene3D" id="3.40.50.970">
    <property type="match status" value="2"/>
</dbReference>
<dbReference type="Proteomes" id="UP000799291">
    <property type="component" value="Unassembled WGS sequence"/>
</dbReference>
<keyword evidence="9" id="KW-1185">Reference proteome</keyword>
<comment type="cofactor">
    <cofactor evidence="1">
        <name>thiamine diphosphate</name>
        <dbReference type="ChEBI" id="CHEBI:58937"/>
    </cofactor>
</comment>
<evidence type="ECO:0000256" key="3">
    <source>
        <dbReference type="ARBA" id="ARBA00023052"/>
    </source>
</evidence>
<dbReference type="InterPro" id="IPR012000">
    <property type="entry name" value="Thiamin_PyroP_enz_cen_dom"/>
</dbReference>
<proteinExistence type="inferred from homology"/>
<dbReference type="EMBL" id="MU005642">
    <property type="protein sequence ID" value="KAF2675988.1"/>
    <property type="molecule type" value="Genomic_DNA"/>
</dbReference>
<dbReference type="Gene3D" id="3.40.50.1220">
    <property type="entry name" value="TPP-binding domain"/>
    <property type="match status" value="1"/>
</dbReference>
<evidence type="ECO:0000259" key="5">
    <source>
        <dbReference type="Pfam" id="PF00205"/>
    </source>
</evidence>
<dbReference type="CDD" id="cd07035">
    <property type="entry name" value="TPP_PYR_POX_like"/>
    <property type="match status" value="1"/>
</dbReference>
<evidence type="ECO:0000256" key="1">
    <source>
        <dbReference type="ARBA" id="ARBA00001964"/>
    </source>
</evidence>
<sequence>MSSHSIDLEQPTGRELLGGDLLAQCLHRLGVRVAFGLHGGHLDAFLMACVDTGIELIDTRHETVAVQAAEGYAKVSGRTGCCFVTANSGFCNGLPGLATAFADRSPIFCVTSSPPLRDAETNALQGFHDQVVLAKPITKFCHRVTNVGEIPRIVSLAWRTASTGAPGPVLVDFPIDVLFTPVENESIAWGGITAPQVTLPGPDPSAIKDAVRMLQDAQRPVIIIGTGSRNAVKEITTLAEKTSIPIFHSPKFSTGIPFTHPFYAGSALSLGLLPATGKPQPDLILLLGARSGFLLGGRSGAVLPTSNCNLIQIDVDGSEIGRSEHVALGIVSDISLAMSALNATVTEGEKWRAPEPWIRTALGLKSWRAPHNESEPKLDKENGHLHPYHAVKKLFHYVPDGSIISIDGGEAGGWALQLLPEARASLSMVATGYLGFLGNGWGYSLGAAVADRSRLVVNMQGDGSAGFHVAELDTFVKHNLRILTVVVNNSVWGMSCAGQEMIYGHLTKKRPVATLNPGTRYDVVAQGFGMIGLLIDATNTLPQSPLDVRRKSFLELGSADEDRAAKVLNAIGAAVDEVVHGKGPGLIDLRVSQKPFQDMTKSMVGMTRDPDVIVVPYYDNLPRPYYRGREKKEADSVVRNEGLAAAKSGLVEGALVS</sequence>
<dbReference type="GO" id="GO:0005948">
    <property type="term" value="C:acetolactate synthase complex"/>
    <property type="evidence" value="ECO:0007669"/>
    <property type="project" value="TreeGrafter"/>
</dbReference>
<dbReference type="SUPFAM" id="SSF52518">
    <property type="entry name" value="Thiamin diphosphate-binding fold (THDP-binding)"/>
    <property type="match status" value="2"/>
</dbReference>
<dbReference type="InterPro" id="IPR045229">
    <property type="entry name" value="TPP_enz"/>
</dbReference>
<name>A0A6G1ID12_9PLEO</name>
<evidence type="ECO:0000259" key="6">
    <source>
        <dbReference type="Pfam" id="PF02775"/>
    </source>
</evidence>
<dbReference type="GO" id="GO:0009097">
    <property type="term" value="P:isoleucine biosynthetic process"/>
    <property type="evidence" value="ECO:0007669"/>
    <property type="project" value="TreeGrafter"/>
</dbReference>
<dbReference type="PANTHER" id="PTHR18968">
    <property type="entry name" value="THIAMINE PYROPHOSPHATE ENZYMES"/>
    <property type="match status" value="1"/>
</dbReference>
<evidence type="ECO:0000313" key="8">
    <source>
        <dbReference type="EMBL" id="KAF2675988.1"/>
    </source>
</evidence>
<gene>
    <name evidence="8" type="ORF">K458DRAFT_380647</name>
</gene>
<dbReference type="Pfam" id="PF02775">
    <property type="entry name" value="TPP_enzyme_C"/>
    <property type="match status" value="1"/>
</dbReference>
<dbReference type="GO" id="GO:0000287">
    <property type="term" value="F:magnesium ion binding"/>
    <property type="evidence" value="ECO:0007669"/>
    <property type="project" value="InterPro"/>
</dbReference>
<organism evidence="8 9">
    <name type="scientific">Lentithecium fluviatile CBS 122367</name>
    <dbReference type="NCBI Taxonomy" id="1168545"/>
    <lineage>
        <taxon>Eukaryota</taxon>
        <taxon>Fungi</taxon>
        <taxon>Dikarya</taxon>
        <taxon>Ascomycota</taxon>
        <taxon>Pezizomycotina</taxon>
        <taxon>Dothideomycetes</taxon>
        <taxon>Pleosporomycetidae</taxon>
        <taxon>Pleosporales</taxon>
        <taxon>Massarineae</taxon>
        <taxon>Lentitheciaceae</taxon>
        <taxon>Lentithecium</taxon>
    </lineage>
</organism>
<evidence type="ECO:0000259" key="7">
    <source>
        <dbReference type="Pfam" id="PF02776"/>
    </source>
</evidence>
<dbReference type="InterPro" id="IPR029061">
    <property type="entry name" value="THDP-binding"/>
</dbReference>
<dbReference type="Pfam" id="PF02776">
    <property type="entry name" value="TPP_enzyme_N"/>
    <property type="match status" value="1"/>
</dbReference>
<comment type="similarity">
    <text evidence="2 4">Belongs to the TPP enzyme family.</text>
</comment>
<dbReference type="SUPFAM" id="SSF52467">
    <property type="entry name" value="DHS-like NAD/FAD-binding domain"/>
    <property type="match status" value="1"/>
</dbReference>